<name>B6IGZ9_CAEBR</name>
<dbReference type="CTD" id="68918043"/>
<sequence>MKDEPVFYTIPLDSPPSSRRSGPSSPAQKAPTSDDHVLIFPNRSGSKKRRARTSDGSSHEAKQVDAQIPAQRSDVYIVRSQPSQELLESSRWTAASAARKTEKPQTPPKSPVIDAPEAAADPPKMIVRAPMAPLVRAPPPEPNPPAPAPAVQEHAHEPPASCWQWFVYCCCCKCCYKT</sequence>
<accession>B6IGZ9</accession>
<feature type="compositionally biased region" description="Pro residues" evidence="1">
    <location>
        <begin position="136"/>
        <end position="148"/>
    </location>
</feature>
<evidence type="ECO:0000256" key="1">
    <source>
        <dbReference type="SAM" id="MobiDB-lite"/>
    </source>
</evidence>
<feature type="region of interest" description="Disordered" evidence="1">
    <location>
        <begin position="87"/>
        <end position="122"/>
    </location>
</feature>
<dbReference type="GeneID" id="68918043"/>
<dbReference type="Proteomes" id="UP000008549">
    <property type="component" value="Unassembled WGS sequence"/>
</dbReference>
<dbReference type="AlphaFoldDB" id="B6IGZ9"/>
<organism evidence="2 3">
    <name type="scientific">Caenorhabditis briggsae</name>
    <dbReference type="NCBI Taxonomy" id="6238"/>
    <lineage>
        <taxon>Eukaryota</taxon>
        <taxon>Metazoa</taxon>
        <taxon>Ecdysozoa</taxon>
        <taxon>Nematoda</taxon>
        <taxon>Chromadorea</taxon>
        <taxon>Rhabditida</taxon>
        <taxon>Rhabditina</taxon>
        <taxon>Rhabditomorpha</taxon>
        <taxon>Rhabditoidea</taxon>
        <taxon>Rhabditidae</taxon>
        <taxon>Peloderinae</taxon>
        <taxon>Caenorhabditis</taxon>
    </lineage>
</organism>
<dbReference type="InParanoid" id="B6IGZ9"/>
<feature type="region of interest" description="Disordered" evidence="1">
    <location>
        <begin position="1"/>
        <end position="75"/>
    </location>
</feature>
<evidence type="ECO:0000313" key="2">
    <source>
        <dbReference type="EMBL" id="CAR99179.1"/>
    </source>
</evidence>
<reference evidence="2 3" key="1">
    <citation type="journal article" date="2003" name="PLoS Biol.">
        <title>The genome sequence of Caenorhabditis briggsae: a platform for comparative genomics.</title>
        <authorList>
            <person name="Stein L.D."/>
            <person name="Bao Z."/>
            <person name="Blasiar D."/>
            <person name="Blumenthal T."/>
            <person name="Brent M.R."/>
            <person name="Chen N."/>
            <person name="Chinwalla A."/>
            <person name="Clarke L."/>
            <person name="Clee C."/>
            <person name="Coghlan A."/>
            <person name="Coulson A."/>
            <person name="D'Eustachio P."/>
            <person name="Fitch D.H."/>
            <person name="Fulton L.A."/>
            <person name="Fulton R.E."/>
            <person name="Griffiths-Jones S."/>
            <person name="Harris T.W."/>
            <person name="Hillier L.W."/>
            <person name="Kamath R."/>
            <person name="Kuwabara P.E."/>
            <person name="Mardis E.R."/>
            <person name="Marra M.A."/>
            <person name="Miner T.L."/>
            <person name="Minx P."/>
            <person name="Mullikin J.C."/>
            <person name="Plumb R.W."/>
            <person name="Rogers J."/>
            <person name="Schein J.E."/>
            <person name="Sohrmann M."/>
            <person name="Spieth J."/>
            <person name="Stajich J.E."/>
            <person name="Wei C."/>
            <person name="Willey D."/>
            <person name="Wilson R.K."/>
            <person name="Durbin R."/>
            <person name="Waterston R.H."/>
        </authorList>
    </citation>
    <scope>NUCLEOTIDE SEQUENCE [LARGE SCALE GENOMIC DNA]</scope>
    <source>
        <strain evidence="2 3">AF16</strain>
    </source>
</reference>
<dbReference type="KEGG" id="cbr:CBG_26565"/>
<dbReference type="HOGENOM" id="CLU_1511939_0_0_1"/>
<reference evidence="2 3" key="2">
    <citation type="journal article" date="2011" name="PLoS Genet.">
        <title>Caenorhabditis briggsae recombinant inbred line genotypes reveal inter-strain incompatibility and the evolution of recombination.</title>
        <authorList>
            <person name="Ross J.A."/>
            <person name="Koboldt D.C."/>
            <person name="Staisch J.E."/>
            <person name="Chamberlin H.M."/>
            <person name="Gupta B.P."/>
            <person name="Miller R.D."/>
            <person name="Baird S.E."/>
            <person name="Haag E.S."/>
        </authorList>
    </citation>
    <scope>NUCLEOTIDE SEQUENCE [LARGE SCALE GENOMIC DNA]</scope>
    <source>
        <strain evidence="2 3">AF16</strain>
    </source>
</reference>
<feature type="compositionally biased region" description="Low complexity" evidence="1">
    <location>
        <begin position="15"/>
        <end position="26"/>
    </location>
</feature>
<keyword evidence="3" id="KW-1185">Reference proteome</keyword>
<gene>
    <name evidence="2 4" type="ORF">CBG26565</name>
    <name evidence="2" type="ORF">CBG_26565</name>
</gene>
<protein>
    <submittedName>
        <fullName evidence="2">Protein CBG26565</fullName>
    </submittedName>
</protein>
<evidence type="ECO:0000313" key="4">
    <source>
        <dbReference type="WormBase" id="CBG26565"/>
    </source>
</evidence>
<evidence type="ECO:0000313" key="3">
    <source>
        <dbReference type="Proteomes" id="UP000008549"/>
    </source>
</evidence>
<proteinExistence type="predicted"/>
<dbReference type="RefSeq" id="XP_045098746.1">
    <property type="nucleotide sequence ID" value="XM_045241522.1"/>
</dbReference>
<dbReference type="EMBL" id="HE600996">
    <property type="protein sequence ID" value="CAR99179.1"/>
    <property type="molecule type" value="Genomic_DNA"/>
</dbReference>
<dbReference type="WormBase" id="CBG26565">
    <property type="protein sequence ID" value="CBP48735"/>
    <property type="gene ID" value="WBGene00087979"/>
</dbReference>
<feature type="region of interest" description="Disordered" evidence="1">
    <location>
        <begin position="134"/>
        <end position="154"/>
    </location>
</feature>